<dbReference type="InParanoid" id="A0A2V0NL27"/>
<accession>A0A2V0NL27</accession>
<dbReference type="AlphaFoldDB" id="A0A2V0NL27"/>
<organism evidence="2 3">
    <name type="scientific">Raphidocelis subcapitata</name>
    <dbReference type="NCBI Taxonomy" id="307507"/>
    <lineage>
        <taxon>Eukaryota</taxon>
        <taxon>Viridiplantae</taxon>
        <taxon>Chlorophyta</taxon>
        <taxon>core chlorophytes</taxon>
        <taxon>Chlorophyceae</taxon>
        <taxon>CS clade</taxon>
        <taxon>Sphaeropleales</taxon>
        <taxon>Selenastraceae</taxon>
        <taxon>Raphidocelis</taxon>
    </lineage>
</organism>
<evidence type="ECO:0000313" key="2">
    <source>
        <dbReference type="EMBL" id="GBF87759.1"/>
    </source>
</evidence>
<dbReference type="OrthoDB" id="543393at2759"/>
<protein>
    <submittedName>
        <fullName evidence="2">Uncharacterized protein</fullName>
    </submittedName>
</protein>
<evidence type="ECO:0000313" key="3">
    <source>
        <dbReference type="Proteomes" id="UP000247498"/>
    </source>
</evidence>
<sequence>MDSLFASFDAGDAALVSNEAREHQLEEELATVREEVATLKSQIAAKDKEHKEQEERWAAVRAASPDKDAALAHLEATVRSLEAALAERSEHLEEALKLQSHYKQRAKDALAAATERAEDGAAAAANSATAATAAAEEEAERLGAELAAARARAAVEAEKARRALDEAGALVAAADEQRERAVSEALQAAERRWQERLEETQRKAGEQVAALQAEVVRLRATAESSLRASPDSVPTELSLLQKAKVQAQKETEAVRDMAAAAAAQSREEISRLISENANLKARIASDAAAAAQRLGRWGVAGKTFGALDGAGGAFERAVAGLERRRRGLAPMLAVGSVLALLLAFATIRSAVSHGSISEDCIAGVGRGCTRTPR</sequence>
<reference evidence="2 3" key="1">
    <citation type="journal article" date="2018" name="Sci. Rep.">
        <title>Raphidocelis subcapitata (=Pseudokirchneriella subcapitata) provides an insight into genome evolution and environmental adaptations in the Sphaeropleales.</title>
        <authorList>
            <person name="Suzuki S."/>
            <person name="Yamaguchi H."/>
            <person name="Nakajima N."/>
            <person name="Kawachi M."/>
        </authorList>
    </citation>
    <scope>NUCLEOTIDE SEQUENCE [LARGE SCALE GENOMIC DNA]</scope>
    <source>
        <strain evidence="2 3">NIES-35</strain>
    </source>
</reference>
<keyword evidence="3" id="KW-1185">Reference proteome</keyword>
<gene>
    <name evidence="2" type="ORF">Rsub_00470</name>
</gene>
<evidence type="ECO:0000256" key="1">
    <source>
        <dbReference type="SAM" id="Coils"/>
    </source>
</evidence>
<proteinExistence type="predicted"/>
<feature type="coiled-coil region" evidence="1">
    <location>
        <begin position="15"/>
        <end position="56"/>
    </location>
</feature>
<dbReference type="Proteomes" id="UP000247498">
    <property type="component" value="Unassembled WGS sequence"/>
</dbReference>
<feature type="coiled-coil region" evidence="1">
    <location>
        <begin position="125"/>
        <end position="214"/>
    </location>
</feature>
<name>A0A2V0NL27_9CHLO</name>
<keyword evidence="1" id="KW-0175">Coiled coil</keyword>
<comment type="caution">
    <text evidence="2">The sequence shown here is derived from an EMBL/GenBank/DDBJ whole genome shotgun (WGS) entry which is preliminary data.</text>
</comment>
<dbReference type="STRING" id="307507.A0A2V0NL27"/>
<dbReference type="EMBL" id="BDRX01000002">
    <property type="protein sequence ID" value="GBF87759.1"/>
    <property type="molecule type" value="Genomic_DNA"/>
</dbReference>